<evidence type="ECO:0000313" key="3">
    <source>
        <dbReference type="Proteomes" id="UP001159363"/>
    </source>
</evidence>
<organism evidence="2 3">
    <name type="scientific">Dryococelus australis</name>
    <dbReference type="NCBI Taxonomy" id="614101"/>
    <lineage>
        <taxon>Eukaryota</taxon>
        <taxon>Metazoa</taxon>
        <taxon>Ecdysozoa</taxon>
        <taxon>Arthropoda</taxon>
        <taxon>Hexapoda</taxon>
        <taxon>Insecta</taxon>
        <taxon>Pterygota</taxon>
        <taxon>Neoptera</taxon>
        <taxon>Polyneoptera</taxon>
        <taxon>Phasmatodea</taxon>
        <taxon>Verophasmatodea</taxon>
        <taxon>Anareolatae</taxon>
        <taxon>Phasmatidae</taxon>
        <taxon>Eurycanthinae</taxon>
        <taxon>Dryococelus</taxon>
    </lineage>
</organism>
<evidence type="ECO:0000313" key="2">
    <source>
        <dbReference type="EMBL" id="KAJ8879379.1"/>
    </source>
</evidence>
<proteinExistence type="predicted"/>
<gene>
    <name evidence="2" type="ORF">PR048_019987</name>
</gene>
<feature type="chain" id="PRO_5046771877" evidence="1">
    <location>
        <begin position="27"/>
        <end position="768"/>
    </location>
</feature>
<name>A0ABQ9H509_9NEOP</name>
<reference evidence="2 3" key="1">
    <citation type="submission" date="2023-02" db="EMBL/GenBank/DDBJ databases">
        <title>LHISI_Scaffold_Assembly.</title>
        <authorList>
            <person name="Stuart O.P."/>
            <person name="Cleave R."/>
            <person name="Magrath M.J.L."/>
            <person name="Mikheyev A.S."/>
        </authorList>
    </citation>
    <scope>NUCLEOTIDE SEQUENCE [LARGE SCALE GENOMIC DNA]</scope>
    <source>
        <strain evidence="2">Daus_M_001</strain>
        <tissue evidence="2">Leg muscle</tissue>
    </source>
</reference>
<feature type="signal peptide" evidence="1">
    <location>
        <begin position="1"/>
        <end position="26"/>
    </location>
</feature>
<keyword evidence="1" id="KW-0732">Signal</keyword>
<protein>
    <submittedName>
        <fullName evidence="2">Uncharacterized protein</fullName>
    </submittedName>
</protein>
<sequence length="768" mass="82515">MSFTSICNSFSVVLILSLSTSFNIIARTGRPGAAPCLADSTSSARVKASCMLWGASRRTSASAMASMKKSTAIMSRASSGHPSRDSWIAVQYLAISPAVTPLVAGCGFAVGNGRHVTGIGRQNVVPRPTPVWGTPVDVALAEIIERGEKKGELEESWPHLVHSTKRHDEARHHQVRYCQRDDQVVGHILQVALQQDGGDHEHVACNTHPTVPHQRSRTARSVPMTVLKKHLSSIAARKWVIGWKLMARRCAVFPTGVPAVGRGWLVGVAISGPAMVLGTFRLLTSFQLAALRTDIVLKWLLRAAKASSQVECHALIGERHSSMLLANDVMLVAVLLESVRLACSPPTKAIRVESPAGSLRIFTCGNRTGRCHLSAGFLGISHFPTLTFRRCSILTSITLIGSQGFDFNAVRTQSVSAKFAYEHSPDYTQPHAGGPSKWQSLNRWSAKGVWRNGRRGAVGIRICTVTNEVDVVGVLLLVNGSLGVAGIVDVSKVQEVAGLICNGVRSETSLGAKAAFGITCGSNMNIPVALNPDIAFLGISRGRSPYLLLGDDDHCCPSSMIPHSDHDIVWPCCWWSFVLKRLVGAPRQRKSFQVLASFHYKSKYARPTCPRKPAFGRSGVTSLTRPVVQNTIAGMPPYQNSAWAPDTTVRLSPLQTSDNGSATLVNFTWAWSGASIQIAPDIPEEAFPCLVLGEDDVISDIGETGELRVNPPTSGIIRHDSHLQKSGSFPVGDLTRFALVGGEQSNRSATADLSSGGTLISSGRGTYL</sequence>
<dbReference type="EMBL" id="JARBHB010000007">
    <property type="protein sequence ID" value="KAJ8879379.1"/>
    <property type="molecule type" value="Genomic_DNA"/>
</dbReference>
<keyword evidence="3" id="KW-1185">Reference proteome</keyword>
<accession>A0ABQ9H509</accession>
<dbReference type="Proteomes" id="UP001159363">
    <property type="component" value="Chromosome 6"/>
</dbReference>
<comment type="caution">
    <text evidence="2">The sequence shown here is derived from an EMBL/GenBank/DDBJ whole genome shotgun (WGS) entry which is preliminary data.</text>
</comment>
<evidence type="ECO:0000256" key="1">
    <source>
        <dbReference type="SAM" id="SignalP"/>
    </source>
</evidence>